<dbReference type="eggNOG" id="COG0750">
    <property type="taxonomic scope" value="Bacteria"/>
</dbReference>
<dbReference type="SUPFAM" id="SSF50156">
    <property type="entry name" value="PDZ domain-like"/>
    <property type="match status" value="2"/>
</dbReference>
<evidence type="ECO:0000313" key="2">
    <source>
        <dbReference type="EMBL" id="ADB18064.1"/>
    </source>
</evidence>
<dbReference type="PANTHER" id="PTHR12147:SF26">
    <property type="entry name" value="PEPTIDASE M28 DOMAIN-CONTAINING PROTEIN"/>
    <property type="match status" value="1"/>
</dbReference>
<dbReference type="Proteomes" id="UP000001887">
    <property type="component" value="Chromosome"/>
</dbReference>
<dbReference type="eggNOG" id="COG2234">
    <property type="taxonomic scope" value="Bacteria"/>
</dbReference>
<dbReference type="InterPro" id="IPR007484">
    <property type="entry name" value="Peptidase_M28"/>
</dbReference>
<dbReference type="InterPro" id="IPR001478">
    <property type="entry name" value="PDZ"/>
</dbReference>
<dbReference type="SUPFAM" id="SSF53187">
    <property type="entry name" value="Zn-dependent exopeptidases"/>
    <property type="match status" value="1"/>
</dbReference>
<dbReference type="GO" id="GO:0006508">
    <property type="term" value="P:proteolysis"/>
    <property type="evidence" value="ECO:0007669"/>
    <property type="project" value="InterPro"/>
</dbReference>
<dbReference type="eggNOG" id="COG0793">
    <property type="taxonomic scope" value="Bacteria"/>
</dbReference>
<dbReference type="STRING" id="530564.Psta_3400"/>
<evidence type="ECO:0000259" key="1">
    <source>
        <dbReference type="PROSITE" id="PS50106"/>
    </source>
</evidence>
<dbReference type="Pfam" id="PF04389">
    <property type="entry name" value="Peptidase_M28"/>
    <property type="match status" value="1"/>
</dbReference>
<dbReference type="SMART" id="SM00228">
    <property type="entry name" value="PDZ"/>
    <property type="match status" value="2"/>
</dbReference>
<gene>
    <name evidence="2" type="ordered locus">Psta_3400</name>
</gene>
<keyword evidence="3" id="KW-1185">Reference proteome</keyword>
<dbReference type="Gene3D" id="3.40.630.10">
    <property type="entry name" value="Zn peptidases"/>
    <property type="match status" value="1"/>
</dbReference>
<reference evidence="2 3" key="1">
    <citation type="journal article" date="2009" name="Stand. Genomic Sci.">
        <title>Complete genome sequence of Pirellula staleyi type strain (ATCC 27377).</title>
        <authorList>
            <person name="Clum A."/>
            <person name="Tindall B.J."/>
            <person name="Sikorski J."/>
            <person name="Ivanova N."/>
            <person name="Mavrommatis K."/>
            <person name="Lucas S."/>
            <person name="Glavina del Rio T."/>
            <person name="Nolan M."/>
            <person name="Chen F."/>
            <person name="Tice H."/>
            <person name="Pitluck S."/>
            <person name="Cheng J.F."/>
            <person name="Chertkov O."/>
            <person name="Brettin T."/>
            <person name="Han C."/>
            <person name="Detter J.C."/>
            <person name="Kuske C."/>
            <person name="Bruce D."/>
            <person name="Goodwin L."/>
            <person name="Ovchinikova G."/>
            <person name="Pati A."/>
            <person name="Mikhailova N."/>
            <person name="Chen A."/>
            <person name="Palaniappan K."/>
            <person name="Land M."/>
            <person name="Hauser L."/>
            <person name="Chang Y.J."/>
            <person name="Jeffries C.D."/>
            <person name="Chain P."/>
            <person name="Rohde M."/>
            <person name="Goker M."/>
            <person name="Bristow J."/>
            <person name="Eisen J.A."/>
            <person name="Markowitz V."/>
            <person name="Hugenholtz P."/>
            <person name="Kyrpides N.C."/>
            <person name="Klenk H.P."/>
            <person name="Lapidus A."/>
        </authorList>
    </citation>
    <scope>NUCLEOTIDE SEQUENCE [LARGE SCALE GENOMIC DNA]</scope>
    <source>
        <strain evidence="3">ATCC 27377 / DSM 6068 / ICPB 4128</strain>
    </source>
</reference>
<proteinExistence type="predicted"/>
<dbReference type="PANTHER" id="PTHR12147">
    <property type="entry name" value="METALLOPEPTIDASE M28 FAMILY MEMBER"/>
    <property type="match status" value="1"/>
</dbReference>
<dbReference type="GO" id="GO:0008235">
    <property type="term" value="F:metalloexopeptidase activity"/>
    <property type="evidence" value="ECO:0007669"/>
    <property type="project" value="InterPro"/>
</dbReference>
<dbReference type="InterPro" id="IPR045175">
    <property type="entry name" value="M28_fam"/>
</dbReference>
<dbReference type="AlphaFoldDB" id="D2QXY7"/>
<protein>
    <submittedName>
        <fullName evidence="2">Peptidase M28</fullName>
    </submittedName>
</protein>
<dbReference type="Gene3D" id="2.30.42.10">
    <property type="match status" value="2"/>
</dbReference>
<dbReference type="PROSITE" id="PS50106">
    <property type="entry name" value="PDZ"/>
    <property type="match status" value="2"/>
</dbReference>
<name>D2QXY7_PIRSD</name>
<dbReference type="KEGG" id="psl:Psta_3400"/>
<dbReference type="Pfam" id="PF17820">
    <property type="entry name" value="PDZ_6"/>
    <property type="match status" value="1"/>
</dbReference>
<dbReference type="InterPro" id="IPR036034">
    <property type="entry name" value="PDZ_sf"/>
</dbReference>
<dbReference type="Pfam" id="PF13180">
    <property type="entry name" value="PDZ_2"/>
    <property type="match status" value="1"/>
</dbReference>
<sequence length="541" mass="58584" precursor="true">MRSEFGLRTILASLAPRCSRQSWMSRILQLVGSAAVVVGSAGAAYEASANDQLKAAIAAAANSITKDEVTELVDALADDTFEGRDAGSRGGRAAGTYLVKKFEDLKLKPIGDQGTYFQNFQYNGVSRNIVGLIEGSDEKLKNEVVVIGAHYDHVGYGRTGNSFGPLGYIHNGADDNASGTTGLLEIMEAIAELPTPPRRSVMFALWDAEEHGLIGSKHWVSSPTIPLDRVVFYLNLDMIGRLGKTGVEVIGSRTMPGMRKSISQLNTDSNLTLDFTYKIKEDSDHHPFFAKGIPFVMYHTGLHDDYHRPSDDADRINADGVRQLARLSLLTILEVANADQSPSYRPASVREIVVGKQMIEQPAPSTPPRFGMSWNRPEGDKPAWVVTSVTPGSPCEKAGLKSGDKLLTLSGRPIDDDSKFRLELLAASGTTELTVERAGEAEPVKITVEPAGSPIRIGITWREDPAEPQTVLLTSVVPGSAAHQAGLEPRDRIYTLAGKPFADTNEFRDLISKLPSPIELTYERMGKIVSTKLNVLGGEAN</sequence>
<feature type="domain" description="PDZ" evidence="1">
    <location>
        <begin position="358"/>
        <end position="416"/>
    </location>
</feature>
<dbReference type="InterPro" id="IPR041489">
    <property type="entry name" value="PDZ_6"/>
</dbReference>
<accession>D2QXY7</accession>
<dbReference type="HOGENOM" id="CLU_019932_1_1_0"/>
<evidence type="ECO:0000313" key="3">
    <source>
        <dbReference type="Proteomes" id="UP000001887"/>
    </source>
</evidence>
<organism evidence="2 3">
    <name type="scientific">Pirellula staleyi (strain ATCC 27377 / DSM 6068 / ICPB 4128)</name>
    <name type="common">Pirella staleyi</name>
    <dbReference type="NCBI Taxonomy" id="530564"/>
    <lineage>
        <taxon>Bacteria</taxon>
        <taxon>Pseudomonadati</taxon>
        <taxon>Planctomycetota</taxon>
        <taxon>Planctomycetia</taxon>
        <taxon>Pirellulales</taxon>
        <taxon>Pirellulaceae</taxon>
        <taxon>Pirellula</taxon>
    </lineage>
</organism>
<feature type="domain" description="PDZ" evidence="1">
    <location>
        <begin position="443"/>
        <end position="526"/>
    </location>
</feature>
<dbReference type="EMBL" id="CP001848">
    <property type="protein sequence ID" value="ADB18064.1"/>
    <property type="molecule type" value="Genomic_DNA"/>
</dbReference>